<keyword evidence="6 8" id="KW-0472">Membrane</keyword>
<dbReference type="Pfam" id="PF13962">
    <property type="entry name" value="PGG"/>
    <property type="match status" value="1"/>
</dbReference>
<dbReference type="GO" id="GO:0005886">
    <property type="term" value="C:plasma membrane"/>
    <property type="evidence" value="ECO:0007669"/>
    <property type="project" value="TreeGrafter"/>
</dbReference>
<dbReference type="PROSITE" id="PS50088">
    <property type="entry name" value="ANK_REPEAT"/>
    <property type="match status" value="3"/>
</dbReference>
<evidence type="ECO:0000256" key="4">
    <source>
        <dbReference type="ARBA" id="ARBA00022989"/>
    </source>
</evidence>
<name>A0A7J6X8N1_THATH</name>
<evidence type="ECO:0000256" key="1">
    <source>
        <dbReference type="ARBA" id="ARBA00004141"/>
    </source>
</evidence>
<keyword evidence="3" id="KW-0677">Repeat</keyword>
<feature type="transmembrane region" description="Helical" evidence="8">
    <location>
        <begin position="503"/>
        <end position="524"/>
    </location>
</feature>
<evidence type="ECO:0000256" key="5">
    <source>
        <dbReference type="ARBA" id="ARBA00023043"/>
    </source>
</evidence>
<evidence type="ECO:0000259" key="9">
    <source>
        <dbReference type="Pfam" id="PF13962"/>
    </source>
</evidence>
<dbReference type="SUPFAM" id="SSF48403">
    <property type="entry name" value="Ankyrin repeat"/>
    <property type="match status" value="1"/>
</dbReference>
<comment type="caution">
    <text evidence="10">The sequence shown here is derived from an EMBL/GenBank/DDBJ whole genome shotgun (WGS) entry which is preliminary data.</text>
</comment>
<dbReference type="Proteomes" id="UP000554482">
    <property type="component" value="Unassembled WGS sequence"/>
</dbReference>
<evidence type="ECO:0000313" key="11">
    <source>
        <dbReference type="Proteomes" id="UP000554482"/>
    </source>
</evidence>
<dbReference type="PROSITE" id="PS50297">
    <property type="entry name" value="ANK_REP_REGION"/>
    <property type="match status" value="3"/>
</dbReference>
<dbReference type="Pfam" id="PF12796">
    <property type="entry name" value="Ank_2"/>
    <property type="match status" value="4"/>
</dbReference>
<evidence type="ECO:0000256" key="8">
    <source>
        <dbReference type="SAM" id="Phobius"/>
    </source>
</evidence>
<dbReference type="EMBL" id="JABWDY010003133">
    <property type="protein sequence ID" value="KAF5206156.1"/>
    <property type="molecule type" value="Genomic_DNA"/>
</dbReference>
<dbReference type="OrthoDB" id="1847170at2759"/>
<dbReference type="PANTHER" id="PTHR24186:SF46">
    <property type="entry name" value="PROTEIN ACCELERATED CELL DEATH 6-LIKE"/>
    <property type="match status" value="1"/>
</dbReference>
<keyword evidence="5 7" id="KW-0040">ANK repeat</keyword>
<dbReference type="InterPro" id="IPR026961">
    <property type="entry name" value="PGG_dom"/>
</dbReference>
<evidence type="ECO:0000256" key="7">
    <source>
        <dbReference type="PROSITE-ProRule" id="PRU00023"/>
    </source>
</evidence>
<feature type="repeat" description="ANK" evidence="7">
    <location>
        <begin position="186"/>
        <end position="210"/>
    </location>
</feature>
<evidence type="ECO:0000256" key="6">
    <source>
        <dbReference type="ARBA" id="ARBA00023136"/>
    </source>
</evidence>
<evidence type="ECO:0000313" key="10">
    <source>
        <dbReference type="EMBL" id="KAF5206156.1"/>
    </source>
</evidence>
<feature type="transmembrane region" description="Helical" evidence="8">
    <location>
        <begin position="461"/>
        <end position="483"/>
    </location>
</feature>
<feature type="repeat" description="ANK" evidence="7">
    <location>
        <begin position="252"/>
        <end position="274"/>
    </location>
</feature>
<gene>
    <name evidence="10" type="ORF">FRX31_004257</name>
</gene>
<evidence type="ECO:0000256" key="3">
    <source>
        <dbReference type="ARBA" id="ARBA00022737"/>
    </source>
</evidence>
<feature type="transmembrane region" description="Helical" evidence="8">
    <location>
        <begin position="536"/>
        <end position="554"/>
    </location>
</feature>
<dbReference type="SMART" id="SM00248">
    <property type="entry name" value="ANK"/>
    <property type="match status" value="10"/>
</dbReference>
<dbReference type="InterPro" id="IPR036770">
    <property type="entry name" value="Ankyrin_rpt-contain_sf"/>
</dbReference>
<dbReference type="PANTHER" id="PTHR24186">
    <property type="entry name" value="PROTEIN PHOSPHATASE 1 REGULATORY SUBUNIT"/>
    <property type="match status" value="1"/>
</dbReference>
<keyword evidence="11" id="KW-1185">Reference proteome</keyword>
<dbReference type="InterPro" id="IPR002110">
    <property type="entry name" value="Ankyrin_rpt"/>
</dbReference>
<feature type="repeat" description="ANK" evidence="7">
    <location>
        <begin position="100"/>
        <end position="132"/>
    </location>
</feature>
<evidence type="ECO:0000256" key="2">
    <source>
        <dbReference type="ARBA" id="ARBA00022692"/>
    </source>
</evidence>
<keyword evidence="4 8" id="KW-1133">Transmembrane helix</keyword>
<dbReference type="AlphaFoldDB" id="A0A7J6X8N1"/>
<comment type="subcellular location">
    <subcellularLocation>
        <location evidence="1">Membrane</location>
        <topology evidence="1">Multi-pass membrane protein</topology>
    </subcellularLocation>
</comment>
<feature type="transmembrane region" description="Helical" evidence="8">
    <location>
        <begin position="574"/>
        <end position="595"/>
    </location>
</feature>
<sequence>MLLEVENAGYATGQPVQGMILDVSSPVLEIANMDPELFEAVTLGKVDLLDALLEQNVDILQQFTPMKDTAIHIAAGLGHLEIVERVHHRCPTLFTKANRVGDTPLHKAARAGHTDIVHNLIHCAKNTPISSSKDAEIGRAEAIDFIRAENGEKETVMHEAVRGCHLQMVKLLIREDPQLLYMVNYAGESPLHLVVKKGALDIVEEILESNRCSFKGPNGWTVLHTAIVHKREDMAKLLLDKKLGLVKEADDNGRTPLHFASALGLSDFVQMLLKYDTSTTCFLDKNGSAPIHLAAHFGRLSIIKKFIRVQPDIKDLLDGASRNILHIATECQQVNVVKYILKKKCFAELLNGKDKHSNTPLHQATITGTPYIVNILVRDKRVDVTATNRERYTAMAIAMSQRDESKKQGKRYTQGQALVFAALIHAARPPWYEYNPSGCLDEDMTTNGESIESYRNKGNTLLVVATLVATVTFAAAFTLPGGYQSDGPNQGMATLRDLPNFKGFVNIVAWNMYISILAVVALIWLQLAKKVRAVRLLLLAAQFLTFLAVSYMRRAFSAGLTLTVLPEDTGLKRVIIWLDILICIISLGGVVLELVRILSSAVRLEKSWIFVLSWIHENFRDTEKDVSMLFCYTPV</sequence>
<proteinExistence type="predicted"/>
<reference evidence="10 11" key="1">
    <citation type="submission" date="2020-06" db="EMBL/GenBank/DDBJ databases">
        <title>Transcriptomic and genomic resources for Thalictrum thalictroides and T. hernandezii: Facilitating candidate gene discovery in an emerging model plant lineage.</title>
        <authorList>
            <person name="Arias T."/>
            <person name="Riano-Pachon D.M."/>
            <person name="Di Stilio V.S."/>
        </authorList>
    </citation>
    <scope>NUCLEOTIDE SEQUENCE [LARGE SCALE GENOMIC DNA]</scope>
    <source>
        <strain evidence="11">cv. WT478/WT964</strain>
        <tissue evidence="10">Leaves</tissue>
    </source>
</reference>
<feature type="domain" description="PGG" evidence="9">
    <location>
        <begin position="453"/>
        <end position="562"/>
    </location>
</feature>
<organism evidence="10 11">
    <name type="scientific">Thalictrum thalictroides</name>
    <name type="common">Rue-anemone</name>
    <name type="synonym">Anemone thalictroides</name>
    <dbReference type="NCBI Taxonomy" id="46969"/>
    <lineage>
        <taxon>Eukaryota</taxon>
        <taxon>Viridiplantae</taxon>
        <taxon>Streptophyta</taxon>
        <taxon>Embryophyta</taxon>
        <taxon>Tracheophyta</taxon>
        <taxon>Spermatophyta</taxon>
        <taxon>Magnoliopsida</taxon>
        <taxon>Ranunculales</taxon>
        <taxon>Ranunculaceae</taxon>
        <taxon>Thalictroideae</taxon>
        <taxon>Thalictrum</taxon>
    </lineage>
</organism>
<accession>A0A7J6X8N1</accession>
<protein>
    <submittedName>
        <fullName evidence="10">Ankyrin repeat-containing protein</fullName>
    </submittedName>
</protein>
<dbReference type="Gene3D" id="1.25.40.20">
    <property type="entry name" value="Ankyrin repeat-containing domain"/>
    <property type="match status" value="1"/>
</dbReference>
<keyword evidence="2 8" id="KW-0812">Transmembrane</keyword>